<proteinExistence type="predicted"/>
<evidence type="ECO:0000313" key="2">
    <source>
        <dbReference type="Proteomes" id="UP000596661"/>
    </source>
</evidence>
<reference evidence="1" key="1">
    <citation type="submission" date="2018-11" db="EMBL/GenBank/DDBJ databases">
        <authorList>
            <person name="Grassa J C."/>
        </authorList>
    </citation>
    <scope>NUCLEOTIDE SEQUENCE [LARGE SCALE GENOMIC DNA]</scope>
</reference>
<reference evidence="1" key="2">
    <citation type="submission" date="2021-03" db="UniProtKB">
        <authorList>
            <consortium name="EnsemblPlants"/>
        </authorList>
    </citation>
    <scope>IDENTIFICATION</scope>
</reference>
<dbReference type="Proteomes" id="UP000596661">
    <property type="component" value="Chromosome 2"/>
</dbReference>
<accession>A0A803QTR6</accession>
<dbReference type="Gramene" id="novel_model_1286_5bd9a17a.1.5bd9b135">
    <property type="protein sequence ID" value="cds.novel_model_1286_5bd9a17a.1.5bd9b135"/>
    <property type="gene ID" value="novel_gene_712_5bd9a17a"/>
</dbReference>
<dbReference type="EMBL" id="UZAU01000206">
    <property type="status" value="NOT_ANNOTATED_CDS"/>
    <property type="molecule type" value="Genomic_DNA"/>
</dbReference>
<dbReference type="AlphaFoldDB" id="A0A803QTR6"/>
<organism evidence="1 2">
    <name type="scientific">Cannabis sativa</name>
    <name type="common">Hemp</name>
    <name type="synonym">Marijuana</name>
    <dbReference type="NCBI Taxonomy" id="3483"/>
    <lineage>
        <taxon>Eukaryota</taxon>
        <taxon>Viridiplantae</taxon>
        <taxon>Streptophyta</taxon>
        <taxon>Embryophyta</taxon>
        <taxon>Tracheophyta</taxon>
        <taxon>Spermatophyta</taxon>
        <taxon>Magnoliopsida</taxon>
        <taxon>eudicotyledons</taxon>
        <taxon>Gunneridae</taxon>
        <taxon>Pentapetalae</taxon>
        <taxon>rosids</taxon>
        <taxon>fabids</taxon>
        <taxon>Rosales</taxon>
        <taxon>Cannabaceae</taxon>
        <taxon>Cannabis</taxon>
    </lineage>
</organism>
<evidence type="ECO:0000313" key="1">
    <source>
        <dbReference type="EnsemblPlants" id="cds.novel_model_1286_5bd9a17a.1.5bd9b135"/>
    </source>
</evidence>
<sequence>MGVTKLSCFVVELSISFPLFEALFFLSIKICPKNYEFGDVDRKRIILIWMTEGHLQPQICMLFILLY</sequence>
<protein>
    <submittedName>
        <fullName evidence="1">Uncharacterized protein</fullName>
    </submittedName>
</protein>
<name>A0A803QTR6_CANSA</name>
<keyword evidence="2" id="KW-1185">Reference proteome</keyword>
<dbReference type="EnsemblPlants" id="novel_model_1286_5bd9a17a.1.5bd9b135">
    <property type="protein sequence ID" value="cds.novel_model_1286_5bd9a17a.1.5bd9b135"/>
    <property type="gene ID" value="novel_gene_712_5bd9a17a"/>
</dbReference>